<keyword evidence="8" id="KW-0067">ATP-binding</keyword>
<evidence type="ECO:0000256" key="9">
    <source>
        <dbReference type="ARBA" id="ARBA00022842"/>
    </source>
</evidence>
<dbReference type="Pfam" id="PF06219">
    <property type="entry name" value="DUF1005"/>
    <property type="match status" value="2"/>
</dbReference>
<evidence type="ECO:0000313" key="13">
    <source>
        <dbReference type="Proteomes" id="UP000701853"/>
    </source>
</evidence>
<evidence type="ECO:0000256" key="4">
    <source>
        <dbReference type="ARBA" id="ARBA00022679"/>
    </source>
</evidence>
<dbReference type="InterPro" id="IPR010410">
    <property type="entry name" value="DUF1005"/>
</dbReference>
<accession>A0A8J5Z8W6</accession>
<gene>
    <name evidence="12" type="ORF">CXB51_011545</name>
</gene>
<evidence type="ECO:0000256" key="1">
    <source>
        <dbReference type="ARBA" id="ARBA00001946"/>
    </source>
</evidence>
<keyword evidence="13" id="KW-1185">Reference proteome</keyword>
<dbReference type="GO" id="GO:0046872">
    <property type="term" value="F:metal ion binding"/>
    <property type="evidence" value="ECO:0007669"/>
    <property type="project" value="UniProtKB-KW"/>
</dbReference>
<dbReference type="InterPro" id="IPR040464">
    <property type="entry name" value="InsP(3)kin_ATP-grasp"/>
</dbReference>
<keyword evidence="7" id="KW-0418">Kinase</keyword>
<keyword evidence="4" id="KW-0808">Transferase</keyword>
<evidence type="ECO:0000259" key="10">
    <source>
        <dbReference type="Pfam" id="PF05770"/>
    </source>
</evidence>
<evidence type="ECO:0000256" key="3">
    <source>
        <dbReference type="ARBA" id="ARBA00012017"/>
    </source>
</evidence>
<evidence type="ECO:0000259" key="11">
    <source>
        <dbReference type="Pfam" id="PF17927"/>
    </source>
</evidence>
<dbReference type="PANTHER" id="PTHR31317">
    <property type="entry name" value="OS08G0163500 PROTEIN"/>
    <property type="match status" value="1"/>
</dbReference>
<dbReference type="EMBL" id="JAHUZN010000005">
    <property type="protein sequence ID" value="KAG8494056.1"/>
    <property type="molecule type" value="Genomic_DNA"/>
</dbReference>
<sequence>MRLEEEFSHCDNYDEEEEPKAMSQCSIGALQQQQQQQKFVVVGYALTSKKIKSFLQPKFEGLARNKGILFVAIDQNRPLSDQGPFDIVLHKLTGKEWRQILEDYRQTHPEVTVLDPPDAIQHLHNRQSMLQCVADMNLSTSYGRVGVPRQLVIKKDASSIADAVDKAGLILPLVAKPLVADGSAKSHELSLAYDQYSLQKLEPPLVLQEFVNHGGVLFKVYIVGEAIKVVRRFSLPDVTKRELSKVTGVFRFPRVSCAAASADDADLDPSVAELPPRPLLERLAKELRWRLGLRLFNLDIIREHGTRDHFYVIDINYFPGKVWENAGEPVEQSQRDQPQQHRRHHFLRRLKLRPNQEAAEAKERKRWASSLCPMAASCVAWSSYDASLPSSAASTNILSTTHRGRASAKTSNKKAMDPCPFVRLTVGSLALKLPVASKPARSVVHPSLSPCFCKIKLKNFPLQTAVVPYFPPENQFPDNQLQTLAATFHLSKADIDKLAQKSIFSAKPYLKIAVYTGRRGSTCGVNSGCLLGKVSVPLDLAGTESKACVFHNGWISVGKETKKDSSARFHLNVKAEPDPRFVFQFDGEPECSPQVFQIRGNIRQPVFTCKFSFRNTGDRNQGSSIFYEVIQFERKTLCSVCSLLVKSTFQLQSDRSLRSEPSSSRRWLSSFGSERERLGKERKGWSITVHDLSGSPVAAASMVTPFVASPGSGRVSRSNPGSWLILRPGGGTWKPWGRLEAWRERGSSDGLGYRFELIPDMSAAAIVLAESTLSSSKGGKFVIDLGGGSGSNGRVTPRSSTSPACSPRSSGDFRYGLWPFAVHQGFVMSAGVEGEGKCSKPRVEVSVQHVNCTEDAAAYVALAAAVDLSIDACRLFSQRLRKELCNHHQELLG</sequence>
<evidence type="ECO:0000256" key="8">
    <source>
        <dbReference type="ARBA" id="ARBA00022840"/>
    </source>
</evidence>
<feature type="domain" description="Inositol 1,3,4-trisphosphate 5/6-kinase ATP-grasp" evidence="10">
    <location>
        <begin position="141"/>
        <end position="320"/>
    </location>
</feature>
<dbReference type="Pfam" id="PF17927">
    <property type="entry name" value="Ins134_P3_kin_N"/>
    <property type="match status" value="1"/>
</dbReference>
<comment type="similarity">
    <text evidence="2">Belongs to the ITPK1 family.</text>
</comment>
<dbReference type="Pfam" id="PF05770">
    <property type="entry name" value="Ins134_P3_kin"/>
    <property type="match status" value="1"/>
</dbReference>
<keyword evidence="5" id="KW-0479">Metal-binding</keyword>
<evidence type="ECO:0000256" key="5">
    <source>
        <dbReference type="ARBA" id="ARBA00022723"/>
    </source>
</evidence>
<evidence type="ECO:0000256" key="6">
    <source>
        <dbReference type="ARBA" id="ARBA00022741"/>
    </source>
</evidence>
<protein>
    <recommendedName>
        <fullName evidence="3">inositol-1,3,4-trisphosphate 5/6-kinase</fullName>
        <ecNumber evidence="3">2.7.1.159</ecNumber>
    </recommendedName>
</protein>
<dbReference type="PANTHER" id="PTHR31317:SF3">
    <property type="entry name" value="OS07G0133500 PROTEIN"/>
    <property type="match status" value="1"/>
</dbReference>
<evidence type="ECO:0000313" key="12">
    <source>
        <dbReference type="EMBL" id="KAG8494056.1"/>
    </source>
</evidence>
<dbReference type="Gene3D" id="3.30.470.20">
    <property type="entry name" value="ATP-grasp fold, B domain"/>
    <property type="match status" value="1"/>
</dbReference>
<dbReference type="Proteomes" id="UP000701853">
    <property type="component" value="Chromosome 5"/>
</dbReference>
<dbReference type="GO" id="GO:0052726">
    <property type="term" value="F:inositol-1,3,4-trisphosphate 5-kinase activity"/>
    <property type="evidence" value="ECO:0007669"/>
    <property type="project" value="UniProtKB-ARBA"/>
</dbReference>
<evidence type="ECO:0000256" key="2">
    <source>
        <dbReference type="ARBA" id="ARBA00009601"/>
    </source>
</evidence>
<evidence type="ECO:0000256" key="7">
    <source>
        <dbReference type="ARBA" id="ARBA00022777"/>
    </source>
</evidence>
<dbReference type="SUPFAM" id="SSF56059">
    <property type="entry name" value="Glutathione synthetase ATP-binding domain-like"/>
    <property type="match status" value="1"/>
</dbReference>
<dbReference type="GO" id="GO:0047325">
    <property type="term" value="F:inositol-3,4,5,6-tetrakisphosphate 1-kinase activity"/>
    <property type="evidence" value="ECO:0007669"/>
    <property type="project" value="UniProtKB-ARBA"/>
</dbReference>
<comment type="cofactor">
    <cofactor evidence="1">
        <name>Mg(2+)</name>
        <dbReference type="ChEBI" id="CHEBI:18420"/>
    </cofactor>
</comment>
<dbReference type="InterPro" id="IPR041429">
    <property type="entry name" value="ITPK1_N"/>
</dbReference>
<comment type="caution">
    <text evidence="12">The sequence shown here is derived from an EMBL/GenBank/DDBJ whole genome shotgun (WGS) entry which is preliminary data.</text>
</comment>
<dbReference type="GO" id="GO:0005524">
    <property type="term" value="F:ATP binding"/>
    <property type="evidence" value="ECO:0007669"/>
    <property type="project" value="UniProtKB-KW"/>
</dbReference>
<reference evidence="12 13" key="1">
    <citation type="journal article" date="2021" name="bioRxiv">
        <title>The Gossypium anomalum genome as a resource for cotton improvement and evolutionary analysis of hybrid incompatibility.</title>
        <authorList>
            <person name="Grover C.E."/>
            <person name="Yuan D."/>
            <person name="Arick M.A."/>
            <person name="Miller E.R."/>
            <person name="Hu G."/>
            <person name="Peterson D.G."/>
            <person name="Wendel J.F."/>
            <person name="Udall J.A."/>
        </authorList>
    </citation>
    <scope>NUCLEOTIDE SEQUENCE [LARGE SCALE GENOMIC DNA]</scope>
    <source>
        <strain evidence="12">JFW-Udall</strain>
        <tissue evidence="12">Leaf</tissue>
    </source>
</reference>
<dbReference type="GO" id="GO:0052725">
    <property type="term" value="F:inositol-1,3,4-trisphosphate 6-kinase activity"/>
    <property type="evidence" value="ECO:0007669"/>
    <property type="project" value="UniProtKB-ARBA"/>
</dbReference>
<keyword evidence="6" id="KW-0547">Nucleotide-binding</keyword>
<dbReference type="OrthoDB" id="748166at2759"/>
<name>A0A8J5Z8W6_9ROSI</name>
<feature type="domain" description="Inositol-tetrakisphosphate 1-kinase N-terminal" evidence="11">
    <location>
        <begin position="41"/>
        <end position="120"/>
    </location>
</feature>
<dbReference type="AlphaFoldDB" id="A0A8J5Z8W6"/>
<proteinExistence type="inferred from homology"/>
<organism evidence="12 13">
    <name type="scientific">Gossypium anomalum</name>
    <dbReference type="NCBI Taxonomy" id="47600"/>
    <lineage>
        <taxon>Eukaryota</taxon>
        <taxon>Viridiplantae</taxon>
        <taxon>Streptophyta</taxon>
        <taxon>Embryophyta</taxon>
        <taxon>Tracheophyta</taxon>
        <taxon>Spermatophyta</taxon>
        <taxon>Magnoliopsida</taxon>
        <taxon>eudicotyledons</taxon>
        <taxon>Gunneridae</taxon>
        <taxon>Pentapetalae</taxon>
        <taxon>rosids</taxon>
        <taxon>malvids</taxon>
        <taxon>Malvales</taxon>
        <taxon>Malvaceae</taxon>
        <taxon>Malvoideae</taxon>
        <taxon>Gossypium</taxon>
    </lineage>
</organism>
<dbReference type="FunFam" id="3.30.470.20:FF:000047">
    <property type="entry name" value="Inositol-tetrakisphosphate 1-kinase 4"/>
    <property type="match status" value="1"/>
</dbReference>
<keyword evidence="9" id="KW-0460">Magnesium</keyword>
<dbReference type="EC" id="2.7.1.159" evidence="3"/>